<dbReference type="Proteomes" id="UP000006281">
    <property type="component" value="Chromosome"/>
</dbReference>
<gene>
    <name evidence="2" type="ordered locus">BN6_45200</name>
</gene>
<dbReference type="AlphaFoldDB" id="K0JVA4"/>
<evidence type="ECO:0000259" key="1">
    <source>
        <dbReference type="Pfam" id="PF00857"/>
    </source>
</evidence>
<keyword evidence="2" id="KW-0378">Hydrolase</keyword>
<protein>
    <submittedName>
        <fullName evidence="2">Isochorismatase hydrolase</fullName>
    </submittedName>
</protein>
<dbReference type="BioCyc" id="SESP1179773:BN6_RS21890-MONOMER"/>
<dbReference type="PANTHER" id="PTHR43559">
    <property type="entry name" value="HYDROLASE YCAC-RELATED"/>
    <property type="match status" value="1"/>
</dbReference>
<dbReference type="Pfam" id="PF00857">
    <property type="entry name" value="Isochorismatase"/>
    <property type="match status" value="1"/>
</dbReference>
<name>K0JVA4_SACES</name>
<dbReference type="InterPro" id="IPR053152">
    <property type="entry name" value="Hydrolase_YcaC-like"/>
</dbReference>
<evidence type="ECO:0000313" key="2">
    <source>
        <dbReference type="EMBL" id="CCH31800.1"/>
    </source>
</evidence>
<evidence type="ECO:0000313" key="3">
    <source>
        <dbReference type="Proteomes" id="UP000006281"/>
    </source>
</evidence>
<dbReference type="KEGG" id="sesp:BN6_45200"/>
<organism evidence="2 3">
    <name type="scientific">Saccharothrix espanaensis (strain ATCC 51144 / DSM 44229 / JCM 9112 / NBRC 15066 / NRRL 15764)</name>
    <dbReference type="NCBI Taxonomy" id="1179773"/>
    <lineage>
        <taxon>Bacteria</taxon>
        <taxon>Bacillati</taxon>
        <taxon>Actinomycetota</taxon>
        <taxon>Actinomycetes</taxon>
        <taxon>Pseudonocardiales</taxon>
        <taxon>Pseudonocardiaceae</taxon>
        <taxon>Saccharothrix</taxon>
    </lineage>
</organism>
<reference evidence="2 3" key="1">
    <citation type="journal article" date="2012" name="BMC Genomics">
        <title>Complete genome sequence of Saccharothrix espanaensis DSM 44229T and comparison to the other completely sequenced Pseudonocardiaceae.</title>
        <authorList>
            <person name="Strobel T."/>
            <person name="Al-Dilaimi A."/>
            <person name="Blom J."/>
            <person name="Gessner A."/>
            <person name="Kalinowski J."/>
            <person name="Luzhetska M."/>
            <person name="Puhler A."/>
            <person name="Szczepanowski R."/>
            <person name="Bechthold A."/>
            <person name="Ruckert C."/>
        </authorList>
    </citation>
    <scope>NUCLEOTIDE SEQUENCE [LARGE SCALE GENOMIC DNA]</scope>
    <source>
        <strain evidence="3">ATCC 51144 / DSM 44229 / JCM 9112 / NBRC 15066 / NRRL 15764</strain>
    </source>
</reference>
<dbReference type="eggNOG" id="COG1335">
    <property type="taxonomic scope" value="Bacteria"/>
</dbReference>
<dbReference type="OrthoDB" id="9789777at2"/>
<dbReference type="EMBL" id="HE804045">
    <property type="protein sequence ID" value="CCH31800.1"/>
    <property type="molecule type" value="Genomic_DNA"/>
</dbReference>
<dbReference type="STRING" id="1179773.BN6_45200"/>
<proteinExistence type="predicted"/>
<dbReference type="RefSeq" id="WP_015101912.1">
    <property type="nucleotide sequence ID" value="NC_019673.1"/>
</dbReference>
<dbReference type="GO" id="GO:0016787">
    <property type="term" value="F:hydrolase activity"/>
    <property type="evidence" value="ECO:0007669"/>
    <property type="project" value="UniProtKB-KW"/>
</dbReference>
<sequence>MAVRLFTPESSAVVLIDHQVGTMGWVRSTDPARLKRNALALAKAAKALDLPLVLTTSLEEEVQGPLAEEFREVAPEEYAARVRRSGAVDAMEDPDFAAAVEATGRRDLIVAGVTNDVCTVHPTVTALEAGYRVEVVADAGGSTTWQADDIAVRRMAAAGAGITTTNLILTTLARHWGSPAGRKLQPIVAGLIPA</sequence>
<dbReference type="InterPro" id="IPR000868">
    <property type="entry name" value="Isochorismatase-like_dom"/>
</dbReference>
<dbReference type="PATRIC" id="fig|1179773.3.peg.4528"/>
<accession>K0JVA4</accession>
<dbReference type="HOGENOM" id="CLU_066901_1_2_11"/>
<keyword evidence="3" id="KW-1185">Reference proteome</keyword>
<feature type="domain" description="Isochorismatase-like" evidence="1">
    <location>
        <begin position="11"/>
        <end position="165"/>
    </location>
</feature>
<dbReference type="SUPFAM" id="SSF52499">
    <property type="entry name" value="Isochorismatase-like hydrolases"/>
    <property type="match status" value="1"/>
</dbReference>
<dbReference type="Gene3D" id="3.40.50.850">
    <property type="entry name" value="Isochorismatase-like"/>
    <property type="match status" value="1"/>
</dbReference>
<dbReference type="InterPro" id="IPR036380">
    <property type="entry name" value="Isochorismatase-like_sf"/>
</dbReference>
<dbReference type="PANTHER" id="PTHR43559:SF3">
    <property type="entry name" value="HYDROLASE YCAC-RELATED"/>
    <property type="match status" value="1"/>
</dbReference>